<dbReference type="RefSeq" id="WP_085218525.1">
    <property type="nucleotide sequence ID" value="NZ_LT840185.1"/>
</dbReference>
<reference evidence="3" key="1">
    <citation type="submission" date="2017-04" db="EMBL/GenBank/DDBJ databases">
        <authorList>
            <person name="Varghese N."/>
            <person name="Submissions S."/>
        </authorList>
    </citation>
    <scope>NUCLEOTIDE SEQUENCE [LARGE SCALE GENOMIC DNA]</scope>
    <source>
        <strain evidence="3">Dd16</strain>
    </source>
</reference>
<dbReference type="InterPro" id="IPR001387">
    <property type="entry name" value="Cro/C1-type_HTH"/>
</dbReference>
<keyword evidence="3" id="KW-1185">Reference proteome</keyword>
<evidence type="ECO:0000313" key="3">
    <source>
        <dbReference type="Proteomes" id="UP000192934"/>
    </source>
</evidence>
<dbReference type="Gene3D" id="1.10.260.40">
    <property type="entry name" value="lambda repressor-like DNA-binding domains"/>
    <property type="match status" value="1"/>
</dbReference>
<name>A0A1X7GIV8_9SPHN</name>
<gene>
    <name evidence="2" type="ORF">SAMN06295910_1873</name>
</gene>
<dbReference type="OrthoDB" id="7585205at2"/>
<dbReference type="GO" id="GO:0003677">
    <property type="term" value="F:DNA binding"/>
    <property type="evidence" value="ECO:0007669"/>
    <property type="project" value="InterPro"/>
</dbReference>
<evidence type="ECO:0000313" key="2">
    <source>
        <dbReference type="EMBL" id="SMF70471.1"/>
    </source>
</evidence>
<dbReference type="InterPro" id="IPR010982">
    <property type="entry name" value="Lambda_DNA-bd_dom_sf"/>
</dbReference>
<dbReference type="Pfam" id="PF13560">
    <property type="entry name" value="HTH_31"/>
    <property type="match status" value="1"/>
</dbReference>
<organism evidence="2 3">
    <name type="scientific">Allosphingosinicella indica</name>
    <dbReference type="NCBI Taxonomy" id="941907"/>
    <lineage>
        <taxon>Bacteria</taxon>
        <taxon>Pseudomonadati</taxon>
        <taxon>Pseudomonadota</taxon>
        <taxon>Alphaproteobacteria</taxon>
        <taxon>Sphingomonadales</taxon>
        <taxon>Sphingomonadaceae</taxon>
        <taxon>Allosphingosinicella</taxon>
    </lineage>
</organism>
<dbReference type="Proteomes" id="UP000192934">
    <property type="component" value="Chromosome I"/>
</dbReference>
<dbReference type="SMART" id="SM00530">
    <property type="entry name" value="HTH_XRE"/>
    <property type="match status" value="1"/>
</dbReference>
<dbReference type="SUPFAM" id="SSF47413">
    <property type="entry name" value="lambda repressor-like DNA-binding domains"/>
    <property type="match status" value="1"/>
</dbReference>
<dbReference type="CDD" id="cd00093">
    <property type="entry name" value="HTH_XRE"/>
    <property type="match status" value="1"/>
</dbReference>
<dbReference type="PROSITE" id="PS50943">
    <property type="entry name" value="HTH_CROC1"/>
    <property type="match status" value="1"/>
</dbReference>
<dbReference type="AlphaFoldDB" id="A0A1X7GIV8"/>
<dbReference type="EMBL" id="LT840185">
    <property type="protein sequence ID" value="SMF70471.1"/>
    <property type="molecule type" value="Genomic_DNA"/>
</dbReference>
<protein>
    <submittedName>
        <fullName evidence="2">Helix-turn-helix domain-containing protein</fullName>
    </submittedName>
</protein>
<feature type="domain" description="HTH cro/C1-type" evidence="1">
    <location>
        <begin position="6"/>
        <end position="37"/>
    </location>
</feature>
<sequence>MQGDELRQLRKAAGLTQGELAKRLGLTETFIGMMERGAKPIELRTQLAARQIVQDVFFVTGRTIDGRYAVARRTIERETSQRTNMATMMYGIFRRRDHAFRWAAALGACNVLPRPTRYVAGARAGKCPI</sequence>
<proteinExistence type="predicted"/>
<evidence type="ECO:0000259" key="1">
    <source>
        <dbReference type="PROSITE" id="PS50943"/>
    </source>
</evidence>
<accession>A0A1X7GIV8</accession>